<name>A0A6J4TDC5_9SPHN</name>
<dbReference type="AlphaFoldDB" id="A0A6J4TDC5"/>
<evidence type="ECO:0000256" key="1">
    <source>
        <dbReference type="SAM" id="MobiDB-lite"/>
    </source>
</evidence>
<feature type="compositionally biased region" description="Basic and acidic residues" evidence="1">
    <location>
        <begin position="93"/>
        <end position="103"/>
    </location>
</feature>
<sequence length="132" mass="13818">GCGCSGCASCCCSRNCSGSGGACCSCAGGRYPAGCGRRGSGRSARGARSAGRGWSRPRRCRSSASPCRTCRDWRRRRLGSEHCSGSCACRSGARDLADDDYGHRFSRRNPAPSPRAARQRGCSDSGPCQRGL</sequence>
<accession>A0A6J4TDC5</accession>
<organism evidence="2">
    <name type="scientific">uncultured Sphingomonas sp</name>
    <dbReference type="NCBI Taxonomy" id="158754"/>
    <lineage>
        <taxon>Bacteria</taxon>
        <taxon>Pseudomonadati</taxon>
        <taxon>Pseudomonadota</taxon>
        <taxon>Alphaproteobacteria</taxon>
        <taxon>Sphingomonadales</taxon>
        <taxon>Sphingomonadaceae</taxon>
        <taxon>Sphingomonas</taxon>
        <taxon>environmental samples</taxon>
    </lineage>
</organism>
<feature type="compositionally biased region" description="Low complexity" evidence="1">
    <location>
        <begin position="108"/>
        <end position="120"/>
    </location>
</feature>
<feature type="compositionally biased region" description="Low complexity" evidence="1">
    <location>
        <begin position="35"/>
        <end position="54"/>
    </location>
</feature>
<proteinExistence type="predicted"/>
<feature type="non-terminal residue" evidence="2">
    <location>
        <position position="1"/>
    </location>
</feature>
<feature type="region of interest" description="Disordered" evidence="1">
    <location>
        <begin position="35"/>
        <end position="66"/>
    </location>
</feature>
<evidence type="ECO:0000313" key="2">
    <source>
        <dbReference type="EMBL" id="CAA9520426.1"/>
    </source>
</evidence>
<reference evidence="2" key="1">
    <citation type="submission" date="2020-02" db="EMBL/GenBank/DDBJ databases">
        <authorList>
            <person name="Meier V. D."/>
        </authorList>
    </citation>
    <scope>NUCLEOTIDE SEQUENCE</scope>
    <source>
        <strain evidence="2">AVDCRST_MAG09</strain>
    </source>
</reference>
<gene>
    <name evidence="2" type="ORF">AVDCRST_MAG09-2012</name>
</gene>
<dbReference type="EMBL" id="CADCVZ010000057">
    <property type="protein sequence ID" value="CAA9520426.1"/>
    <property type="molecule type" value="Genomic_DNA"/>
</dbReference>
<feature type="region of interest" description="Disordered" evidence="1">
    <location>
        <begin position="93"/>
        <end position="132"/>
    </location>
</feature>
<protein>
    <submittedName>
        <fullName evidence="2">Uncharacterized protein</fullName>
    </submittedName>
</protein>
<feature type="non-terminal residue" evidence="2">
    <location>
        <position position="132"/>
    </location>
</feature>